<dbReference type="OrthoDB" id="7596780at2"/>
<reference evidence="2" key="1">
    <citation type="journal article" date="2011" name="J. Bacteriol.">
        <title>Genome sequences of eight morphologically diverse alphaproteobacteria.</title>
        <authorList>
            <consortium name="US DOE Joint Genome Institute"/>
            <person name="Brown P.J."/>
            <person name="Kysela D.T."/>
            <person name="Buechlein A."/>
            <person name="Hemmerich C."/>
            <person name="Brun Y.V."/>
        </authorList>
    </citation>
    <scope>NUCLEOTIDE SEQUENCE [LARGE SCALE GENOMIC DNA]</scope>
    <source>
        <strain evidence="2">ATCC 49814 / DSM 5838 / IFAM 1418</strain>
    </source>
</reference>
<proteinExistence type="predicted"/>
<dbReference type="RefSeq" id="WP_012778149.1">
    <property type="nucleotide sequence ID" value="NC_012982.1"/>
</dbReference>
<organism evidence="1 2">
    <name type="scientific">Hirschia baltica (strain ATCC 49814 / DSM 5838 / IFAM 1418)</name>
    <dbReference type="NCBI Taxonomy" id="582402"/>
    <lineage>
        <taxon>Bacteria</taxon>
        <taxon>Pseudomonadati</taxon>
        <taxon>Pseudomonadota</taxon>
        <taxon>Alphaproteobacteria</taxon>
        <taxon>Hyphomonadales</taxon>
        <taxon>Hyphomonadaceae</taxon>
        <taxon>Hirschia</taxon>
    </lineage>
</organism>
<dbReference type="EMBL" id="CP001678">
    <property type="protein sequence ID" value="ACT57991.1"/>
    <property type="molecule type" value="Genomic_DNA"/>
</dbReference>
<gene>
    <name evidence="1" type="ordered locus">Hbal_0289</name>
</gene>
<dbReference type="Proteomes" id="UP000002745">
    <property type="component" value="Chromosome"/>
</dbReference>
<sequence length="199" mass="21808">MKLDIKKSNSICCIMAIATSLGVANAQVNPKKDIVIQDVLACQALQSGVERLSCLDAALPALASAFPEAAMSLEEIAEAKIRREEQQKAAAEAAFGQTLKDVEPPKEVEETVVSNRPAVVVPDELKQLGSKISKIKETTRDRVIVTLDNGQVWLQTKATSRRISAKKYEGAEAVVTKKRLGNYSMRIQDNFNIDVERIK</sequence>
<protein>
    <submittedName>
        <fullName evidence="1">Uncharacterized protein</fullName>
    </submittedName>
</protein>
<evidence type="ECO:0000313" key="2">
    <source>
        <dbReference type="Proteomes" id="UP000002745"/>
    </source>
</evidence>
<dbReference type="AlphaFoldDB" id="C6XLT5"/>
<dbReference type="KEGG" id="hba:Hbal_0289"/>
<accession>C6XLT5</accession>
<dbReference type="HOGENOM" id="CLU_1538865_0_0_5"/>
<keyword evidence="2" id="KW-1185">Reference proteome</keyword>
<evidence type="ECO:0000313" key="1">
    <source>
        <dbReference type="EMBL" id="ACT57991.1"/>
    </source>
</evidence>
<name>C6XLT5_HIRBI</name>